<dbReference type="Gene3D" id="3.30.160.60">
    <property type="entry name" value="Classic Zinc Finger"/>
    <property type="match status" value="5"/>
</dbReference>
<protein>
    <submittedName>
        <fullName evidence="13">Uncharacterized protein</fullName>
    </submittedName>
</protein>
<dbReference type="SMART" id="SM00980">
    <property type="entry name" value="THAP"/>
    <property type="match status" value="1"/>
</dbReference>
<dbReference type="PROSITE" id="PS50157">
    <property type="entry name" value="ZINC_FINGER_C2H2_2"/>
    <property type="match status" value="6"/>
</dbReference>
<dbReference type="SMART" id="SM00355">
    <property type="entry name" value="ZnF_C2H2"/>
    <property type="match status" value="6"/>
</dbReference>
<dbReference type="PROSITE" id="PS50950">
    <property type="entry name" value="ZF_THAP"/>
    <property type="match status" value="1"/>
</dbReference>
<keyword evidence="3" id="KW-0677">Repeat</keyword>
<evidence type="ECO:0000256" key="10">
    <source>
        <dbReference type="SAM" id="MobiDB-lite"/>
    </source>
</evidence>
<dbReference type="PROSITE" id="PS00028">
    <property type="entry name" value="ZINC_FINGER_C2H2_1"/>
    <property type="match status" value="6"/>
</dbReference>
<dbReference type="InterPro" id="IPR050888">
    <property type="entry name" value="ZnF_C2H2-type_TF"/>
</dbReference>
<feature type="region of interest" description="Disordered" evidence="10">
    <location>
        <begin position="104"/>
        <end position="134"/>
    </location>
</feature>
<evidence type="ECO:0000259" key="12">
    <source>
        <dbReference type="PROSITE" id="PS50950"/>
    </source>
</evidence>
<evidence type="ECO:0000256" key="8">
    <source>
        <dbReference type="PROSITE-ProRule" id="PRU00042"/>
    </source>
</evidence>
<sequence length="634" mass="72070">MCSVVGCDSWRRSAQRFKLPEDPEMRQIWATFIAKGNEQRYDESSWTEIAVCSEHFTGDCFDNETGSVQLKPGAVPSVCVNPGPEPMRSCGSEVPDDKIDQPQMCHDSAPCSEESSQNVLGSSDKSPVHTGASCSTESSECIKEQSRVNVDLIKKKAALLKEKGKFPVNEKQLLQLFSRKCPSCGGKLKMHKVICGITVSFNQLCLQCDYMYEWKNQADSCAPAAEEELVTETSETEADDSSRVSDVPEIVAVLDEENESEATSEEASDPGDVDSDDDWIPEDLDLDELQEVFPVRMFRARPNDDSNKHIDYCDYLSLTPAHRQLCTDCGRFHDKRKPHMCEHKIKPYPCVICGKRCVSEVALNFHSRVHNESYEHPCKYCNAVFKLKADKLIHEQLHIGEEKPYQCPECPMTFAKSKARKTHLEDHRGRVDLKCHFCGLEFYRGLSIKRHLLVHTGEKPFKCSVCQRGFNQASHLKSHMRMHTGERPYKCKHCDKQFNHNVSLKTHMQRYHTDLKSKKEVEEEDTDNEMEILQPNKPKRKGTGRPIGRPKGFGSETHGEENGAEGQRSNAGKRKYKRRRKKQLIEEDSENELSESNVSLDSEEERWKKSKKKPAGSRKRTAVKTSGSEEEAPK</sequence>
<feature type="domain" description="C2H2-type" evidence="11">
    <location>
        <begin position="489"/>
        <end position="517"/>
    </location>
</feature>
<dbReference type="Pfam" id="PF00096">
    <property type="entry name" value="zf-C2H2"/>
    <property type="match status" value="2"/>
</dbReference>
<dbReference type="InterPro" id="IPR036236">
    <property type="entry name" value="Znf_C2H2_sf"/>
</dbReference>
<dbReference type="FunFam" id="3.30.160.60:FF:000624">
    <property type="entry name" value="zinc finger protein 697"/>
    <property type="match status" value="1"/>
</dbReference>
<feature type="compositionally biased region" description="Basic residues" evidence="10">
    <location>
        <begin position="571"/>
        <end position="582"/>
    </location>
</feature>
<feature type="compositionally biased region" description="Basic and acidic residues" evidence="10">
    <location>
        <begin position="511"/>
        <end position="521"/>
    </location>
</feature>
<feature type="region of interest" description="Disordered" evidence="10">
    <location>
        <begin position="510"/>
        <end position="634"/>
    </location>
</feature>
<evidence type="ECO:0000256" key="7">
    <source>
        <dbReference type="ARBA" id="ARBA00023242"/>
    </source>
</evidence>
<feature type="domain" description="C2H2-type" evidence="11">
    <location>
        <begin position="376"/>
        <end position="403"/>
    </location>
</feature>
<dbReference type="SUPFAM" id="SSF57716">
    <property type="entry name" value="Glucocorticoid receptor-like (DNA-binding domain)"/>
    <property type="match status" value="1"/>
</dbReference>
<dbReference type="SMART" id="SM00692">
    <property type="entry name" value="DM3"/>
    <property type="match status" value="1"/>
</dbReference>
<evidence type="ECO:0000256" key="5">
    <source>
        <dbReference type="ARBA" id="ARBA00022833"/>
    </source>
</evidence>
<feature type="compositionally biased region" description="Acidic residues" evidence="10">
    <location>
        <begin position="226"/>
        <end position="239"/>
    </location>
</feature>
<comment type="subcellular location">
    <subcellularLocation>
        <location evidence="1">Nucleus</location>
    </subcellularLocation>
</comment>
<feature type="region of interest" description="Disordered" evidence="10">
    <location>
        <begin position="226"/>
        <end position="245"/>
    </location>
</feature>
<gene>
    <name evidence="13" type="primary">Nfu_g_1_020446</name>
</gene>
<evidence type="ECO:0000256" key="3">
    <source>
        <dbReference type="ARBA" id="ARBA00022737"/>
    </source>
</evidence>
<evidence type="ECO:0000256" key="6">
    <source>
        <dbReference type="ARBA" id="ARBA00023125"/>
    </source>
</evidence>
<proteinExistence type="predicted"/>
<evidence type="ECO:0000256" key="9">
    <source>
        <dbReference type="PROSITE-ProRule" id="PRU00309"/>
    </source>
</evidence>
<evidence type="ECO:0000256" key="2">
    <source>
        <dbReference type="ARBA" id="ARBA00022723"/>
    </source>
</evidence>
<evidence type="ECO:0000256" key="1">
    <source>
        <dbReference type="ARBA" id="ARBA00004123"/>
    </source>
</evidence>
<feature type="region of interest" description="Disordered" evidence="10">
    <location>
        <begin position="255"/>
        <end position="278"/>
    </location>
</feature>
<dbReference type="InterPro" id="IPR013087">
    <property type="entry name" value="Znf_C2H2_type"/>
</dbReference>
<organism evidence="13">
    <name type="scientific">Iconisemion striatum</name>
    <dbReference type="NCBI Taxonomy" id="60296"/>
    <lineage>
        <taxon>Eukaryota</taxon>
        <taxon>Metazoa</taxon>
        <taxon>Chordata</taxon>
        <taxon>Craniata</taxon>
        <taxon>Vertebrata</taxon>
        <taxon>Euteleostomi</taxon>
        <taxon>Actinopterygii</taxon>
        <taxon>Neopterygii</taxon>
        <taxon>Teleostei</taxon>
        <taxon>Neoteleostei</taxon>
        <taxon>Acanthomorphata</taxon>
        <taxon>Ovalentaria</taxon>
        <taxon>Atherinomorphae</taxon>
        <taxon>Cyprinodontiformes</taxon>
        <taxon>Nothobranchiidae</taxon>
        <taxon>Iconisemion</taxon>
    </lineage>
</organism>
<keyword evidence="6 9" id="KW-0238">DNA-binding</keyword>
<feature type="compositionally biased region" description="Polar residues" evidence="10">
    <location>
        <begin position="113"/>
        <end position="125"/>
    </location>
</feature>
<dbReference type="SUPFAM" id="SSF57667">
    <property type="entry name" value="beta-beta-alpha zinc fingers"/>
    <property type="match status" value="3"/>
</dbReference>
<feature type="domain" description="C2H2-type" evidence="11">
    <location>
        <begin position="461"/>
        <end position="488"/>
    </location>
</feature>
<feature type="domain" description="C2H2-type" evidence="11">
    <location>
        <begin position="433"/>
        <end position="460"/>
    </location>
</feature>
<feature type="compositionally biased region" description="Basic residues" evidence="10">
    <location>
        <begin position="608"/>
        <end position="622"/>
    </location>
</feature>
<name>A0A1A7W819_9TELE</name>
<dbReference type="EMBL" id="HADW01000256">
    <property type="protein sequence ID" value="SBP01656.1"/>
    <property type="molecule type" value="Transcribed_RNA"/>
</dbReference>
<keyword evidence="5" id="KW-0862">Zinc</keyword>
<evidence type="ECO:0000259" key="11">
    <source>
        <dbReference type="PROSITE" id="PS50157"/>
    </source>
</evidence>
<feature type="domain" description="C2H2-type" evidence="11">
    <location>
        <begin position="405"/>
        <end position="432"/>
    </location>
</feature>
<feature type="domain" description="THAP-type" evidence="12">
    <location>
        <begin position="1"/>
        <end position="79"/>
    </location>
</feature>
<dbReference type="GO" id="GO:0003677">
    <property type="term" value="F:DNA binding"/>
    <property type="evidence" value="ECO:0007669"/>
    <property type="project" value="UniProtKB-UniRule"/>
</dbReference>
<keyword evidence="4 8" id="KW-0863">Zinc-finger</keyword>
<dbReference type="AlphaFoldDB" id="A0A1A7W819"/>
<dbReference type="GO" id="GO:0005634">
    <property type="term" value="C:nucleus"/>
    <property type="evidence" value="ECO:0007669"/>
    <property type="project" value="UniProtKB-SubCell"/>
</dbReference>
<dbReference type="PANTHER" id="PTHR24406">
    <property type="entry name" value="TRANSCRIPTIONAL REPRESSOR CTCFL-RELATED"/>
    <property type="match status" value="1"/>
</dbReference>
<accession>A0A1A7W819</accession>
<keyword evidence="2" id="KW-0479">Metal-binding</keyword>
<dbReference type="InterPro" id="IPR006612">
    <property type="entry name" value="THAP_Znf"/>
</dbReference>
<keyword evidence="7" id="KW-0539">Nucleus</keyword>
<evidence type="ECO:0000256" key="4">
    <source>
        <dbReference type="ARBA" id="ARBA00022771"/>
    </source>
</evidence>
<evidence type="ECO:0000313" key="13">
    <source>
        <dbReference type="EMBL" id="SBP01656.1"/>
    </source>
</evidence>
<reference evidence="13" key="2">
    <citation type="submission" date="2016-06" db="EMBL/GenBank/DDBJ databases">
        <title>The genome of a short-lived fish provides insights into sex chromosome evolution and the genetic control of aging.</title>
        <authorList>
            <person name="Reichwald K."/>
            <person name="Felder M."/>
            <person name="Petzold A."/>
            <person name="Koch P."/>
            <person name="Groth M."/>
            <person name="Platzer M."/>
        </authorList>
    </citation>
    <scope>NUCLEOTIDE SEQUENCE</scope>
    <source>
        <tissue evidence="13">Brain</tissue>
    </source>
</reference>
<dbReference type="FunFam" id="3.30.160.60:FF:000512">
    <property type="entry name" value="zinc finger protein 197 isoform X1"/>
    <property type="match status" value="1"/>
</dbReference>
<feature type="domain" description="C2H2-type" evidence="11">
    <location>
        <begin position="348"/>
        <end position="375"/>
    </location>
</feature>
<dbReference type="GO" id="GO:0008270">
    <property type="term" value="F:zinc ion binding"/>
    <property type="evidence" value="ECO:0007669"/>
    <property type="project" value="UniProtKB-KW"/>
</dbReference>
<dbReference type="Pfam" id="PF05485">
    <property type="entry name" value="THAP"/>
    <property type="match status" value="1"/>
</dbReference>
<reference evidence="13" key="1">
    <citation type="submission" date="2016-05" db="EMBL/GenBank/DDBJ databases">
        <authorList>
            <person name="Lavstsen T."/>
            <person name="Jespersen J.S."/>
        </authorList>
    </citation>
    <scope>NUCLEOTIDE SEQUENCE</scope>
    <source>
        <tissue evidence="13">Brain</tissue>
    </source>
</reference>